<dbReference type="EMBL" id="CP012034">
    <property type="protein sequence ID" value="AKP67782.1"/>
    <property type="molecule type" value="Genomic_DNA"/>
</dbReference>
<gene>
    <name evidence="2" type="ORF">ABM34_09725</name>
</gene>
<organism evidence="2 3">
    <name type="scientific">Companilactobacillus ginsenosidimutans</name>
    <dbReference type="NCBI Taxonomy" id="1007676"/>
    <lineage>
        <taxon>Bacteria</taxon>
        <taxon>Bacillati</taxon>
        <taxon>Bacillota</taxon>
        <taxon>Bacilli</taxon>
        <taxon>Lactobacillales</taxon>
        <taxon>Lactobacillaceae</taxon>
        <taxon>Companilactobacillus</taxon>
    </lineage>
</organism>
<evidence type="ECO:0000256" key="1">
    <source>
        <dbReference type="SAM" id="Phobius"/>
    </source>
</evidence>
<keyword evidence="3" id="KW-1185">Reference proteome</keyword>
<name>A0A0H4QIL3_9LACO</name>
<keyword evidence="1" id="KW-0472">Membrane</keyword>
<proteinExistence type="predicted"/>
<evidence type="ECO:0000313" key="2">
    <source>
        <dbReference type="EMBL" id="AKP67782.1"/>
    </source>
</evidence>
<dbReference type="STRING" id="1007676.ABM34_09725"/>
<dbReference type="PATRIC" id="fig|1007676.4.peg.1968"/>
<dbReference type="Proteomes" id="UP000036106">
    <property type="component" value="Chromosome"/>
</dbReference>
<protein>
    <submittedName>
        <fullName evidence="2">Uncharacterized protein</fullName>
    </submittedName>
</protein>
<keyword evidence="1" id="KW-0812">Transmembrane</keyword>
<reference evidence="3" key="1">
    <citation type="submission" date="2015-07" db="EMBL/GenBank/DDBJ databases">
        <title>Lactobacillus ginsenosidimutans/EMML 3141/ whole genome sequencing.</title>
        <authorList>
            <person name="Kim M.K."/>
            <person name="Im W.-T."/>
            <person name="Srinivasan S."/>
            <person name="Lee J.-J."/>
        </authorList>
    </citation>
    <scope>NUCLEOTIDE SEQUENCE [LARGE SCALE GENOMIC DNA]</scope>
    <source>
        <strain evidence="3">EMML 3041</strain>
    </source>
</reference>
<dbReference type="KEGG" id="lgn:ABM34_09725"/>
<feature type="transmembrane region" description="Helical" evidence="1">
    <location>
        <begin position="39"/>
        <end position="57"/>
    </location>
</feature>
<sequence>MNLDLLMLILEVLLVLILISKPGIAFTNKLRHQYGVRRYTVIIPFCILLLFGAYKLVPVELPLTTTLVLIALAADEYLSHKH</sequence>
<dbReference type="AlphaFoldDB" id="A0A0H4QIL3"/>
<feature type="transmembrane region" description="Helical" evidence="1">
    <location>
        <begin position="6"/>
        <end position="27"/>
    </location>
</feature>
<evidence type="ECO:0000313" key="3">
    <source>
        <dbReference type="Proteomes" id="UP000036106"/>
    </source>
</evidence>
<keyword evidence="1" id="KW-1133">Transmembrane helix</keyword>
<accession>A0A0H4QIL3</accession>